<evidence type="ECO:0000256" key="13">
    <source>
        <dbReference type="PROSITE-ProRule" id="PRU00277"/>
    </source>
</evidence>
<evidence type="ECO:0000256" key="10">
    <source>
        <dbReference type="ARBA" id="ARBA00023180"/>
    </source>
</evidence>
<dbReference type="PANTHER" id="PTHR46046:SF3">
    <property type="entry name" value="PEPTIDYL-PROLYL CIS-TRANS ISOMERASE FKBP10"/>
    <property type="match status" value="1"/>
</dbReference>
<dbReference type="InterPro" id="IPR018247">
    <property type="entry name" value="EF_Hand_1_Ca_BS"/>
</dbReference>
<keyword evidence="18" id="KW-1185">Reference proteome</keyword>
<evidence type="ECO:0000256" key="9">
    <source>
        <dbReference type="ARBA" id="ARBA00023110"/>
    </source>
</evidence>
<dbReference type="OMA" id="GMGYVIH"/>
<dbReference type="EC" id="5.2.1.8" evidence="3 13"/>
<reference evidence="17" key="2">
    <citation type="submission" date="2025-09" db="UniProtKB">
        <authorList>
            <consortium name="Ensembl"/>
        </authorList>
    </citation>
    <scope>IDENTIFICATION</scope>
</reference>
<dbReference type="InterPro" id="IPR001179">
    <property type="entry name" value="PPIase_FKBP_dom"/>
</dbReference>
<name>A0A9J7YEJ8_CYPCA</name>
<proteinExistence type="predicted"/>
<keyword evidence="11 13" id="KW-0413">Isomerase</keyword>
<comment type="function">
    <text evidence="12">PPIases accelerate the folding of proteins during protein synthesis.</text>
</comment>
<dbReference type="InterPro" id="IPR046357">
    <property type="entry name" value="PPIase_dom_sf"/>
</dbReference>
<evidence type="ECO:0000256" key="1">
    <source>
        <dbReference type="ARBA" id="ARBA00000971"/>
    </source>
</evidence>
<evidence type="ECO:0000256" key="14">
    <source>
        <dbReference type="SAM" id="SignalP"/>
    </source>
</evidence>
<evidence type="ECO:0000256" key="2">
    <source>
        <dbReference type="ARBA" id="ARBA00004240"/>
    </source>
</evidence>
<evidence type="ECO:0000256" key="8">
    <source>
        <dbReference type="ARBA" id="ARBA00022837"/>
    </source>
</evidence>
<reference evidence="17" key="1">
    <citation type="submission" date="2025-08" db="UniProtKB">
        <authorList>
            <consortium name="Ensembl"/>
        </authorList>
    </citation>
    <scope>IDENTIFICATION</scope>
</reference>
<dbReference type="Proteomes" id="UP001108240">
    <property type="component" value="Unplaced"/>
</dbReference>
<dbReference type="SUPFAM" id="SSF54534">
    <property type="entry name" value="FKBP-like"/>
    <property type="match status" value="4"/>
</dbReference>
<feature type="signal peptide" evidence="14">
    <location>
        <begin position="1"/>
        <end position="27"/>
    </location>
</feature>
<dbReference type="GO" id="GO:0003755">
    <property type="term" value="F:peptidyl-prolyl cis-trans isomerase activity"/>
    <property type="evidence" value="ECO:0007669"/>
    <property type="project" value="UniProtKB-KW"/>
</dbReference>
<dbReference type="PANTHER" id="PTHR46046">
    <property type="entry name" value="PEPTIDYLPROLYL ISOMERASE"/>
    <property type="match status" value="1"/>
</dbReference>
<dbReference type="Gene3D" id="3.10.50.40">
    <property type="match status" value="4"/>
</dbReference>
<dbReference type="PROSITE" id="PS50222">
    <property type="entry name" value="EF_HAND_2"/>
    <property type="match status" value="1"/>
</dbReference>
<keyword evidence="8" id="KW-0106">Calcium</keyword>
<evidence type="ECO:0000256" key="11">
    <source>
        <dbReference type="ARBA" id="ARBA00023235"/>
    </source>
</evidence>
<organism evidence="17 18">
    <name type="scientific">Cyprinus carpio carpio</name>
    <dbReference type="NCBI Taxonomy" id="630221"/>
    <lineage>
        <taxon>Eukaryota</taxon>
        <taxon>Metazoa</taxon>
        <taxon>Chordata</taxon>
        <taxon>Craniata</taxon>
        <taxon>Vertebrata</taxon>
        <taxon>Euteleostomi</taxon>
        <taxon>Actinopterygii</taxon>
        <taxon>Neopterygii</taxon>
        <taxon>Teleostei</taxon>
        <taxon>Ostariophysi</taxon>
        <taxon>Cypriniformes</taxon>
        <taxon>Cyprinidae</taxon>
        <taxon>Cyprininae</taxon>
        <taxon>Cyprinus</taxon>
    </lineage>
</organism>
<dbReference type="GO" id="GO:0005783">
    <property type="term" value="C:endoplasmic reticulum"/>
    <property type="evidence" value="ECO:0007669"/>
    <property type="project" value="UniProtKB-SubCell"/>
</dbReference>
<keyword evidence="5 14" id="KW-0732">Signal</keyword>
<keyword evidence="10" id="KW-0325">Glycoprotein</keyword>
<evidence type="ECO:0000259" key="15">
    <source>
        <dbReference type="PROSITE" id="PS50059"/>
    </source>
</evidence>
<dbReference type="FunFam" id="3.10.50.40:FF:000006">
    <property type="entry name" value="Peptidyl-prolyl cis-trans isomerase"/>
    <property type="match status" value="1"/>
</dbReference>
<feature type="domain" description="PPIase FKBP-type" evidence="15">
    <location>
        <begin position="387"/>
        <end position="474"/>
    </location>
</feature>
<keyword evidence="9 13" id="KW-0697">Rotamase</keyword>
<feature type="domain" description="PPIase FKBP-type" evidence="15">
    <location>
        <begin position="275"/>
        <end position="363"/>
    </location>
</feature>
<dbReference type="InterPro" id="IPR002048">
    <property type="entry name" value="EF_hand_dom"/>
</dbReference>
<evidence type="ECO:0000256" key="3">
    <source>
        <dbReference type="ARBA" id="ARBA00013194"/>
    </source>
</evidence>
<evidence type="ECO:0000259" key="16">
    <source>
        <dbReference type="PROSITE" id="PS50222"/>
    </source>
</evidence>
<evidence type="ECO:0000313" key="18">
    <source>
        <dbReference type="Proteomes" id="UP001108240"/>
    </source>
</evidence>
<dbReference type="AlphaFoldDB" id="A0A9J7YEJ8"/>
<dbReference type="SUPFAM" id="SSF47473">
    <property type="entry name" value="EF-hand"/>
    <property type="match status" value="1"/>
</dbReference>
<dbReference type="InterPro" id="IPR051989">
    <property type="entry name" value="FKBP-like_isomerase"/>
</dbReference>
<evidence type="ECO:0000313" key="17">
    <source>
        <dbReference type="Ensembl" id="ENSCCRP00000118634.1"/>
    </source>
</evidence>
<dbReference type="Ensembl" id="ENSCCRT00000126749.1">
    <property type="protein sequence ID" value="ENSCCRP00000118634.1"/>
    <property type="gene ID" value="ENSCCRG00000023050.2"/>
</dbReference>
<comment type="subcellular location">
    <subcellularLocation>
        <location evidence="2">Endoplasmic reticulum</location>
    </subcellularLocation>
</comment>
<dbReference type="PROSITE" id="PS00018">
    <property type="entry name" value="EF_HAND_1"/>
    <property type="match status" value="1"/>
</dbReference>
<protein>
    <recommendedName>
        <fullName evidence="3 13">peptidylprolyl isomerase</fullName>
        <ecNumber evidence="3 13">5.2.1.8</ecNumber>
    </recommendedName>
</protein>
<dbReference type="GeneTree" id="ENSGT00940000156331"/>
<keyword evidence="4" id="KW-0479">Metal-binding</keyword>
<dbReference type="InterPro" id="IPR011992">
    <property type="entry name" value="EF-hand-dom_pair"/>
</dbReference>
<evidence type="ECO:0000256" key="6">
    <source>
        <dbReference type="ARBA" id="ARBA00022737"/>
    </source>
</evidence>
<accession>A0A9J7YEJ8</accession>
<evidence type="ECO:0000256" key="12">
    <source>
        <dbReference type="ARBA" id="ARBA00055986"/>
    </source>
</evidence>
<dbReference type="PROSITE" id="PS50059">
    <property type="entry name" value="FKBP_PPIASE"/>
    <property type="match status" value="4"/>
</dbReference>
<evidence type="ECO:0000256" key="7">
    <source>
        <dbReference type="ARBA" id="ARBA00022824"/>
    </source>
</evidence>
<feature type="domain" description="PPIase FKBP-type" evidence="15">
    <location>
        <begin position="163"/>
        <end position="251"/>
    </location>
</feature>
<keyword evidence="6" id="KW-0677">Repeat</keyword>
<dbReference type="FunFam" id="3.10.50.40:FF:000002">
    <property type="entry name" value="Peptidylprolyl isomerase"/>
    <property type="match status" value="2"/>
</dbReference>
<feature type="domain" description="PPIase FKBP-type" evidence="15">
    <location>
        <begin position="50"/>
        <end position="139"/>
    </location>
</feature>
<feature type="chain" id="PRO_5039930428" description="peptidylprolyl isomerase" evidence="14">
    <location>
        <begin position="28"/>
        <end position="615"/>
    </location>
</feature>
<dbReference type="Pfam" id="PF00254">
    <property type="entry name" value="FKBP_C"/>
    <property type="match status" value="4"/>
</dbReference>
<feature type="domain" description="EF-hand" evidence="16">
    <location>
        <begin position="530"/>
        <end position="565"/>
    </location>
</feature>
<evidence type="ECO:0000256" key="5">
    <source>
        <dbReference type="ARBA" id="ARBA00022729"/>
    </source>
</evidence>
<keyword evidence="7" id="KW-0256">Endoplasmic reticulum</keyword>
<sequence>MRIIFLFQMAITAALTVLLTLIQVACGQLEDVIIDRYFIPTHCSREVQVGDYVRYQYNGTFKDGRKFDSSLDKDFPFVGQVGVESKVIPGLDKGVQGMCVNERRKITIPPHLAYGVLGAGLVIPPDATLVFDVLLLDLWNKEDKVQIRILHKQQNCKRTVMPSDFVRYHYNGSLLVGNLFDSSNLRNSTYDTYVGQGSLIKGMDEGLLGMCVGERRSIIIPPFLAYDDKGYGTKVPPYATLIFDVLLVDVFNVKDDVKVEVQKIPQPCRRRTVVGDFIRYHYNGSFQDGTVFDSSYSRNSTYNTFIGMGYVIAGIDKALQGVCVGEWRRVTVPPHLAYGENGSGELIPGSAVLIFDLHIIDFHNPKDQVDIKVIYKPAECNLISAANDLIMYRYNCSLLDGTRLYSSDDYPEPPRVTLGQGKLIAGLDEGLQGMCVLERREITVPPHLAHGTNGASGVPSNAVLLFELELLQLQKGVPEGFLFIWLQDSPEPLFPAMDMNQDQEVPLEEFSAFIKLQVAEGRGRLHPGIDSDVILGDMFKKQDRNADGKITEDELNINVNEDNDVPKHEELMFCKSMTPSAMLRSPRESPSRRTLDRLWSSLKCSVLSRAPSRLL</sequence>
<dbReference type="GO" id="GO:0005509">
    <property type="term" value="F:calcium ion binding"/>
    <property type="evidence" value="ECO:0007669"/>
    <property type="project" value="InterPro"/>
</dbReference>
<comment type="catalytic activity">
    <reaction evidence="1 13">
        <text>[protein]-peptidylproline (omega=180) = [protein]-peptidylproline (omega=0)</text>
        <dbReference type="Rhea" id="RHEA:16237"/>
        <dbReference type="Rhea" id="RHEA-COMP:10747"/>
        <dbReference type="Rhea" id="RHEA-COMP:10748"/>
        <dbReference type="ChEBI" id="CHEBI:83833"/>
        <dbReference type="ChEBI" id="CHEBI:83834"/>
        <dbReference type="EC" id="5.2.1.8"/>
    </reaction>
</comment>
<dbReference type="Gene3D" id="1.10.238.10">
    <property type="entry name" value="EF-hand"/>
    <property type="match status" value="1"/>
</dbReference>
<evidence type="ECO:0000256" key="4">
    <source>
        <dbReference type="ARBA" id="ARBA00022723"/>
    </source>
</evidence>